<feature type="domain" description="RdRp catalytic" evidence="6">
    <location>
        <begin position="227"/>
        <end position="346"/>
    </location>
</feature>
<dbReference type="GO" id="GO:0039694">
    <property type="term" value="P:viral RNA genome replication"/>
    <property type="evidence" value="ECO:0007669"/>
    <property type="project" value="InterPro"/>
</dbReference>
<evidence type="ECO:0000256" key="2">
    <source>
        <dbReference type="ARBA" id="ARBA00022679"/>
    </source>
</evidence>
<dbReference type="Pfam" id="PF00680">
    <property type="entry name" value="RdRP_1"/>
    <property type="match status" value="1"/>
</dbReference>
<dbReference type="PROSITE" id="PS50507">
    <property type="entry name" value="RDRP_SSRNA_POS"/>
    <property type="match status" value="1"/>
</dbReference>
<organism evidence="7">
    <name type="scientific">Atrato Partiti-like virus 5</name>
    <dbReference type="NCBI Taxonomy" id="2689330"/>
    <lineage>
        <taxon>Viruses</taxon>
        <taxon>Riboviria</taxon>
        <taxon>Orthornavirae</taxon>
        <taxon>Pisuviricota</taxon>
        <taxon>Duplopiviricetes</taxon>
        <taxon>Durnavirales</taxon>
        <taxon>Partitiviridae</taxon>
    </lineage>
</organism>
<keyword evidence="5" id="KW-0693">Viral RNA replication</keyword>
<name>A0A6B9KG72_9VIRU</name>
<dbReference type="InterPro" id="IPR043502">
    <property type="entry name" value="DNA/RNA_pol_sf"/>
</dbReference>
<dbReference type="EMBL" id="MN661064">
    <property type="protein sequence ID" value="QHA33705.1"/>
    <property type="molecule type" value="Genomic_RNA"/>
</dbReference>
<dbReference type="GO" id="GO:0000166">
    <property type="term" value="F:nucleotide binding"/>
    <property type="evidence" value="ECO:0007669"/>
    <property type="project" value="UniProtKB-KW"/>
</dbReference>
<dbReference type="GO" id="GO:0003964">
    <property type="term" value="F:RNA-directed DNA polymerase activity"/>
    <property type="evidence" value="ECO:0007669"/>
    <property type="project" value="UniProtKB-KW"/>
</dbReference>
<keyword evidence="1" id="KW-0696">RNA-directed RNA polymerase</keyword>
<keyword evidence="4" id="KW-0547">Nucleotide-binding</keyword>
<dbReference type="InterPro" id="IPR043128">
    <property type="entry name" value="Rev_trsase/Diguanyl_cyclase"/>
</dbReference>
<sequence length="518" mass="59178">MPPAHKGFSYDMSLPYVDFKAVRACYAAGCGDTCDKVLFHSRRSRVTTEYLFDNVLNYGYETPPRLKDDIYARCLDELRAEFKVTETITPLSLKEASQQIPQSTSPGLPWITMMPSAKKGEVLEKHFDKIAKDWEYIENGHRKYPLPDCAAFGRSHISGKDVNKVRAVWVVPLTVIAAEARFALPITDLLKKQEIGIHTAYGCEMMKGGMSWIHQQSLRAKLVDPGTKFLMTDYSSFDSRVPAWLIRDCFAILREKFKLTQAEQEVWRRIVSYFINTPIQFADKRRLLTNHGVPSGSMWTNVIDTMVNFLQTRYLVYGLMRTNPIYDIYFGDDGLIALPSWALINLNDIAKAAREKFGAIISPQKSYWTNILPNIHFLGYYNNNGAPFKSIESLIASFLYPQHVQDDWSYTLARALGILFASAGDKTIFKLCQTVYHMARQKDECTVTKAFSLVNTHPRMLRHFINMGTDVTSMSPELFKDVRLIVPIDTCTKWEKGVFLVDPDPKLSYSLAVNTRRE</sequence>
<keyword evidence="3" id="KW-0548">Nucleotidyltransferase</keyword>
<dbReference type="GO" id="GO:0006351">
    <property type="term" value="P:DNA-templated transcription"/>
    <property type="evidence" value="ECO:0007669"/>
    <property type="project" value="InterPro"/>
</dbReference>
<evidence type="ECO:0000256" key="3">
    <source>
        <dbReference type="ARBA" id="ARBA00022695"/>
    </source>
</evidence>
<protein>
    <submittedName>
        <fullName evidence="7">Reverse transcriptase</fullName>
    </submittedName>
</protein>
<keyword evidence="2" id="KW-0808">Transferase</keyword>
<evidence type="ECO:0000256" key="5">
    <source>
        <dbReference type="ARBA" id="ARBA00022953"/>
    </source>
</evidence>
<dbReference type="InterPro" id="IPR007094">
    <property type="entry name" value="RNA-dir_pol_PSvirus"/>
</dbReference>
<evidence type="ECO:0000256" key="1">
    <source>
        <dbReference type="ARBA" id="ARBA00022484"/>
    </source>
</evidence>
<accession>A0A6B9KG72</accession>
<keyword evidence="7" id="KW-0695">RNA-directed DNA polymerase</keyword>
<evidence type="ECO:0000256" key="4">
    <source>
        <dbReference type="ARBA" id="ARBA00022741"/>
    </source>
</evidence>
<reference evidence="7" key="1">
    <citation type="submission" date="2019-10" db="EMBL/GenBank/DDBJ databases">
        <authorList>
            <person name="Nitsche A."/>
            <person name="Hankeln T."/>
            <person name="Acosta O."/>
            <person name="Velez I.D."/>
            <person name="Schiemann D.J."/>
        </authorList>
    </citation>
    <scope>NUCLEOTIDE SEQUENCE</scope>
    <source>
        <strain evidence="7">Mati 1755-132</strain>
    </source>
</reference>
<dbReference type="Gene3D" id="3.30.70.270">
    <property type="match status" value="1"/>
</dbReference>
<evidence type="ECO:0000313" key="7">
    <source>
        <dbReference type="EMBL" id="QHA33705.1"/>
    </source>
</evidence>
<dbReference type="GO" id="GO:0003968">
    <property type="term" value="F:RNA-directed RNA polymerase activity"/>
    <property type="evidence" value="ECO:0007669"/>
    <property type="project" value="UniProtKB-KW"/>
</dbReference>
<proteinExistence type="predicted"/>
<dbReference type="SUPFAM" id="SSF56672">
    <property type="entry name" value="DNA/RNA polymerases"/>
    <property type="match status" value="1"/>
</dbReference>
<evidence type="ECO:0000259" key="6">
    <source>
        <dbReference type="PROSITE" id="PS50507"/>
    </source>
</evidence>
<dbReference type="InterPro" id="IPR001205">
    <property type="entry name" value="RNA-dir_pol_C"/>
</dbReference>
<dbReference type="GO" id="GO:0003723">
    <property type="term" value="F:RNA binding"/>
    <property type="evidence" value="ECO:0007669"/>
    <property type="project" value="InterPro"/>
</dbReference>